<dbReference type="InterPro" id="IPR011604">
    <property type="entry name" value="PDDEXK-like_dom_sf"/>
</dbReference>
<dbReference type="OrthoDB" id="9761147at2"/>
<name>A0A3L7E0B3_9GAMM</name>
<gene>
    <name evidence="2" type="ORF">DWB85_05755</name>
</gene>
<dbReference type="InterPro" id="IPR038726">
    <property type="entry name" value="PDDEXK_AddAB-type"/>
</dbReference>
<dbReference type="NCBIfam" id="TIGR03623">
    <property type="entry name" value="probable DNA repair protein"/>
    <property type="match status" value="1"/>
</dbReference>
<protein>
    <recommendedName>
        <fullName evidence="1">PD-(D/E)XK endonuclease-like domain-containing protein</fullName>
    </recommendedName>
</protein>
<dbReference type="Proteomes" id="UP000265509">
    <property type="component" value="Unassembled WGS sequence"/>
</dbReference>
<reference evidence="2 3" key="1">
    <citation type="submission" date="2018-07" db="EMBL/GenBank/DDBJ databases">
        <title>Halioglobus sp. genome submission.</title>
        <authorList>
            <person name="Ye M.-Q."/>
            <person name="Du Z.-J."/>
        </authorList>
    </citation>
    <scope>NUCLEOTIDE SEQUENCE [LARGE SCALE GENOMIC DNA]</scope>
    <source>
        <strain evidence="2 3">U0301</strain>
    </source>
</reference>
<dbReference type="SUPFAM" id="SSF52540">
    <property type="entry name" value="P-loop containing nucleoside triphosphate hydrolases"/>
    <property type="match status" value="1"/>
</dbReference>
<dbReference type="InterPro" id="IPR019925">
    <property type="entry name" value="DNA_repair_protein_predicted"/>
</dbReference>
<organism evidence="2 3">
    <name type="scientific">Seongchinamella sediminis</name>
    <dbReference type="NCBI Taxonomy" id="2283635"/>
    <lineage>
        <taxon>Bacteria</taxon>
        <taxon>Pseudomonadati</taxon>
        <taxon>Pseudomonadota</taxon>
        <taxon>Gammaproteobacteria</taxon>
        <taxon>Cellvibrionales</taxon>
        <taxon>Halieaceae</taxon>
        <taxon>Seongchinamella</taxon>
    </lineage>
</organism>
<feature type="domain" description="PD-(D/E)XK endonuclease-like" evidence="1">
    <location>
        <begin position="646"/>
        <end position="910"/>
    </location>
</feature>
<proteinExistence type="predicted"/>
<dbReference type="EMBL" id="QRAN01000004">
    <property type="protein sequence ID" value="RLQ22946.1"/>
    <property type="molecule type" value="Genomic_DNA"/>
</dbReference>
<dbReference type="Gene3D" id="3.90.320.10">
    <property type="match status" value="1"/>
</dbReference>
<evidence type="ECO:0000259" key="1">
    <source>
        <dbReference type="Pfam" id="PF12705"/>
    </source>
</evidence>
<dbReference type="AlphaFoldDB" id="A0A3L7E0B3"/>
<evidence type="ECO:0000313" key="2">
    <source>
        <dbReference type="EMBL" id="RLQ22946.1"/>
    </source>
</evidence>
<dbReference type="Pfam" id="PF12705">
    <property type="entry name" value="PDDEXK_1"/>
    <property type="match status" value="1"/>
</dbReference>
<sequence length="919" mass="100880">MRCLKAGHSIAESGIWVGAIRARQEALVPTNSSPLFDLGRLQALLDDGVLLLTPNLRLARRIKAEWDRQQMGAGKQVWRPAAVKALEHWLEQCWQAAVNKGQVEAGRVLTGQQESELWRLVIEDDRAQHGEYSLLQSGSAADLARQARDNLLRAQLDMARPAVASEFRLDPDCSTFQRWLQAFEQRLAQLQALTTVDRLVALAGVAAGGELPRVALVDFDDVTPLHRACLKRLATEVVEVASAAGEAPLVARSYPDRQAELGAVARWAAEQYRQRPQARLGILLADMHADRAPLEYLLRREFDCLGENYTALPVNFSTGISLDRAPVVRDALRVLASCGSQLPMADILGLVRSRFVALPDRDDARCVKLLQQLFEDGAEQVDSGRLRYLARRVKVADEQGLSLGTVLSQCSEMRLQRLRQAPSAWVADLTRVLDAWGWPGSGPLDSLEYQQVESWYRVLETFASHDSLCGELDLGPAVALLQRCCQAQVSQPQTADSRIQVLGPLEAAGLQFDDIWFCGLQGSRWPAPARPNPFIPMVLQRRHEMPHSSSEREWQYAATLMRQYRAGCRHMTGSYARQLDGAPELPSPLLRGASLDAVDTAAGPPAQWLQLAGEAQLLYRRDHQAPPLTEAELAAVRGGSGIIQAQANCPFQAFAGKRLRLEPLADTRAGLSAADRGSILHDALYALWGSLENSDRLHAADEAAIAAAVGSAVDSALAAVPEGLRQLVGMHCLDLERERLRQLLQEWLQLERSRAPFTVIAREAPLSFRLGELELKLRVDRIDELGDGSRLLIDYKSGRNSLAHWLGERPSQPQLPLYGLASPVAALAFAEVRPRQSRFLGLGQVSGVSGVQDDIAKGVKRYSACEDWDSLLGEWQRNLSRLAEDFIAGEAAVDPLASACNFCGLDALCRVAVAGEDGA</sequence>
<evidence type="ECO:0000313" key="3">
    <source>
        <dbReference type="Proteomes" id="UP000265509"/>
    </source>
</evidence>
<keyword evidence="3" id="KW-1185">Reference proteome</keyword>
<dbReference type="InterPro" id="IPR027417">
    <property type="entry name" value="P-loop_NTPase"/>
</dbReference>
<accession>A0A3L7E0B3</accession>
<comment type="caution">
    <text evidence="2">The sequence shown here is derived from an EMBL/GenBank/DDBJ whole genome shotgun (WGS) entry which is preliminary data.</text>
</comment>